<evidence type="ECO:0000313" key="2">
    <source>
        <dbReference type="EMBL" id="CAB4166280.1"/>
    </source>
</evidence>
<protein>
    <recommendedName>
        <fullName evidence="4">Capsid assembly protein</fullName>
    </recommendedName>
</protein>
<evidence type="ECO:0008006" key="4">
    <source>
        <dbReference type="Google" id="ProtNLM"/>
    </source>
</evidence>
<evidence type="ECO:0000256" key="1">
    <source>
        <dbReference type="SAM" id="MobiDB-lite"/>
    </source>
</evidence>
<evidence type="ECO:0000313" key="3">
    <source>
        <dbReference type="EMBL" id="CAB4172537.1"/>
    </source>
</evidence>
<reference evidence="3" key="1">
    <citation type="submission" date="2020-05" db="EMBL/GenBank/DDBJ databases">
        <authorList>
            <person name="Chiriac C."/>
            <person name="Salcher M."/>
            <person name="Ghai R."/>
            <person name="Kavagutti S V."/>
        </authorList>
    </citation>
    <scope>NUCLEOTIDE SEQUENCE</scope>
</reference>
<sequence>MSESTTGTLVGGEALAPGGGAADTREWLPEAYRADPMFADFKDPDAVYKSYVNAAKMVGVDKAEVLRLPKDPSAPEWVDVWTKLGRPETPDKYELKGPDGLPPEVLTELAKVMHDTGLSKGQAERIMGFYGETVQASGARQAAASEARYTEVEATLRQEWGKAFDDRLHAAKRAVTEIGGPEISELLVSTGLGNNPAVIKMFAKLGAERAEPGGLKGGGGGEFGGTMTPATAQEEIKRLQGDREFMKKMSTRGSPDYKAALAQWDDLHRHAYPAEGA</sequence>
<accession>A0A6J5PNB1</accession>
<feature type="region of interest" description="Disordered" evidence="1">
    <location>
        <begin position="1"/>
        <end position="23"/>
    </location>
</feature>
<name>A0A6J5PNB1_9CAUD</name>
<organism evidence="3">
    <name type="scientific">uncultured Caudovirales phage</name>
    <dbReference type="NCBI Taxonomy" id="2100421"/>
    <lineage>
        <taxon>Viruses</taxon>
        <taxon>Duplodnaviria</taxon>
        <taxon>Heunggongvirae</taxon>
        <taxon>Uroviricota</taxon>
        <taxon>Caudoviricetes</taxon>
        <taxon>Peduoviridae</taxon>
        <taxon>Maltschvirus</taxon>
        <taxon>Maltschvirus maltsch</taxon>
    </lineage>
</organism>
<gene>
    <name evidence="2" type="ORF">UFOVP843_20</name>
    <name evidence="3" type="ORF">UFOVP936_37</name>
</gene>
<dbReference type="EMBL" id="LR796786">
    <property type="protein sequence ID" value="CAB4166280.1"/>
    <property type="molecule type" value="Genomic_DNA"/>
</dbReference>
<proteinExistence type="predicted"/>
<dbReference type="EMBL" id="LR796882">
    <property type="protein sequence ID" value="CAB4172537.1"/>
    <property type="molecule type" value="Genomic_DNA"/>
</dbReference>